<accession>A0ACC2UMS4</accession>
<dbReference type="Proteomes" id="UP001165960">
    <property type="component" value="Unassembled WGS sequence"/>
</dbReference>
<keyword evidence="2" id="KW-1185">Reference proteome</keyword>
<sequence length="126" mass="14757">MHLPLFILEEVLSYLNPIDLFTLRLVAKRWNFVIDKWLYVTWPLRSDSSGGKDLSLFRKYGKSCKSFFFCHRLYHKFNFAPQALENIFSLTPKVTSVYICANKDEASNLVIPTKCLEIFKPSIFLL</sequence>
<evidence type="ECO:0000313" key="1">
    <source>
        <dbReference type="EMBL" id="KAJ9088405.1"/>
    </source>
</evidence>
<dbReference type="EMBL" id="QTSX02000123">
    <property type="protein sequence ID" value="KAJ9088405.1"/>
    <property type="molecule type" value="Genomic_DNA"/>
</dbReference>
<organism evidence="1 2">
    <name type="scientific">Entomophthora muscae</name>
    <dbReference type="NCBI Taxonomy" id="34485"/>
    <lineage>
        <taxon>Eukaryota</taxon>
        <taxon>Fungi</taxon>
        <taxon>Fungi incertae sedis</taxon>
        <taxon>Zoopagomycota</taxon>
        <taxon>Entomophthoromycotina</taxon>
        <taxon>Entomophthoromycetes</taxon>
        <taxon>Entomophthorales</taxon>
        <taxon>Entomophthoraceae</taxon>
        <taxon>Entomophthora</taxon>
    </lineage>
</organism>
<reference evidence="1" key="1">
    <citation type="submission" date="2022-04" db="EMBL/GenBank/DDBJ databases">
        <title>Genome of the entomopathogenic fungus Entomophthora muscae.</title>
        <authorList>
            <person name="Elya C."/>
            <person name="Lovett B.R."/>
            <person name="Lee E."/>
            <person name="Macias A.M."/>
            <person name="Hajek A.E."/>
            <person name="De Bivort B.L."/>
            <person name="Kasson M.T."/>
            <person name="De Fine Licht H.H."/>
            <person name="Stajich J.E."/>
        </authorList>
    </citation>
    <scope>NUCLEOTIDE SEQUENCE</scope>
    <source>
        <strain evidence="1">Berkeley</strain>
    </source>
</reference>
<comment type="caution">
    <text evidence="1">The sequence shown here is derived from an EMBL/GenBank/DDBJ whole genome shotgun (WGS) entry which is preliminary data.</text>
</comment>
<gene>
    <name evidence="1" type="ORF">DSO57_1023527</name>
</gene>
<protein>
    <submittedName>
        <fullName evidence="1">Uncharacterized protein</fullName>
    </submittedName>
</protein>
<proteinExistence type="predicted"/>
<name>A0ACC2UMS4_9FUNG</name>
<evidence type="ECO:0000313" key="2">
    <source>
        <dbReference type="Proteomes" id="UP001165960"/>
    </source>
</evidence>